<dbReference type="Proteomes" id="UP000825935">
    <property type="component" value="Chromosome 12"/>
</dbReference>
<proteinExistence type="predicted"/>
<protein>
    <submittedName>
        <fullName evidence="1">Uncharacterized protein</fullName>
    </submittedName>
</protein>
<dbReference type="EMBL" id="CM035417">
    <property type="protein sequence ID" value="KAH7423767.1"/>
    <property type="molecule type" value="Genomic_DNA"/>
</dbReference>
<accession>A0A8T2TMQ2</accession>
<gene>
    <name evidence="1" type="ORF">KP509_12G072600</name>
</gene>
<comment type="caution">
    <text evidence="1">The sequence shown here is derived from an EMBL/GenBank/DDBJ whole genome shotgun (WGS) entry which is preliminary data.</text>
</comment>
<evidence type="ECO:0000313" key="1">
    <source>
        <dbReference type="EMBL" id="KAH7423768.1"/>
    </source>
</evidence>
<name>A0A8T2TMQ2_CERRI</name>
<reference evidence="1" key="1">
    <citation type="submission" date="2021-08" db="EMBL/GenBank/DDBJ databases">
        <title>WGS assembly of Ceratopteris richardii.</title>
        <authorList>
            <person name="Marchant D.B."/>
            <person name="Chen G."/>
            <person name="Jenkins J."/>
            <person name="Shu S."/>
            <person name="Leebens-Mack J."/>
            <person name="Grimwood J."/>
            <person name="Schmutz J."/>
            <person name="Soltis P."/>
            <person name="Soltis D."/>
            <person name="Chen Z.-H."/>
        </authorList>
    </citation>
    <scope>NUCLEOTIDE SEQUENCE</scope>
    <source>
        <strain evidence="1">Whitten #5841</strain>
        <tissue evidence="1">Leaf</tissue>
    </source>
</reference>
<sequence length="165" mass="19163">MAEKIHDNDWEILCTTKVHKHYAPMQEQEVYSCDEGFVELEEHHDEDKDIHSLSPDQNVVDQRRIVSSVDAVKNEKNASSSKCEIQPKKSDTWNTALPFMMMLAIVGSAVLGHQWYRRHEANQQLRLELSSKNEKSNRVMHRIKDVLSGQKKGKNLIFWGSQFKD</sequence>
<organism evidence="1 2">
    <name type="scientific">Ceratopteris richardii</name>
    <name type="common">Triangle waterfern</name>
    <dbReference type="NCBI Taxonomy" id="49495"/>
    <lineage>
        <taxon>Eukaryota</taxon>
        <taxon>Viridiplantae</taxon>
        <taxon>Streptophyta</taxon>
        <taxon>Embryophyta</taxon>
        <taxon>Tracheophyta</taxon>
        <taxon>Polypodiopsida</taxon>
        <taxon>Polypodiidae</taxon>
        <taxon>Polypodiales</taxon>
        <taxon>Pteridineae</taxon>
        <taxon>Pteridaceae</taxon>
        <taxon>Parkerioideae</taxon>
        <taxon>Ceratopteris</taxon>
    </lineage>
</organism>
<evidence type="ECO:0000313" key="2">
    <source>
        <dbReference type="Proteomes" id="UP000825935"/>
    </source>
</evidence>
<keyword evidence="2" id="KW-1185">Reference proteome</keyword>
<dbReference type="EMBL" id="CM035417">
    <property type="protein sequence ID" value="KAH7423768.1"/>
    <property type="molecule type" value="Genomic_DNA"/>
</dbReference>
<dbReference type="AlphaFoldDB" id="A0A8T2TMQ2"/>